<protein>
    <submittedName>
        <fullName evidence="4">Uncharacterized protein</fullName>
    </submittedName>
</protein>
<feature type="transmembrane region" description="Helical" evidence="3">
    <location>
        <begin position="153"/>
        <end position="176"/>
    </location>
</feature>
<feature type="region of interest" description="Disordered" evidence="2">
    <location>
        <begin position="124"/>
        <end position="149"/>
    </location>
</feature>
<evidence type="ECO:0000313" key="5">
    <source>
        <dbReference type="Proteomes" id="UP000275078"/>
    </source>
</evidence>
<name>A0A3N4HXF2_ASCIM</name>
<keyword evidence="1" id="KW-0175">Coiled coil</keyword>
<feature type="coiled-coil region" evidence="1">
    <location>
        <begin position="203"/>
        <end position="230"/>
    </location>
</feature>
<keyword evidence="3" id="KW-0472">Membrane</keyword>
<feature type="compositionally biased region" description="Polar residues" evidence="2">
    <location>
        <begin position="83"/>
        <end position="103"/>
    </location>
</feature>
<dbReference type="Proteomes" id="UP000275078">
    <property type="component" value="Unassembled WGS sequence"/>
</dbReference>
<accession>A0A3N4HXF2</accession>
<dbReference type="AlphaFoldDB" id="A0A3N4HXF2"/>
<keyword evidence="3" id="KW-0812">Transmembrane</keyword>
<keyword evidence="3" id="KW-1133">Transmembrane helix</keyword>
<dbReference type="EMBL" id="ML119710">
    <property type="protein sequence ID" value="RPA78533.1"/>
    <property type="molecule type" value="Genomic_DNA"/>
</dbReference>
<evidence type="ECO:0000256" key="1">
    <source>
        <dbReference type="SAM" id="Coils"/>
    </source>
</evidence>
<evidence type="ECO:0000313" key="4">
    <source>
        <dbReference type="EMBL" id="RPA78533.1"/>
    </source>
</evidence>
<evidence type="ECO:0000256" key="3">
    <source>
        <dbReference type="SAM" id="Phobius"/>
    </source>
</evidence>
<reference evidence="4 5" key="1">
    <citation type="journal article" date="2018" name="Nat. Ecol. Evol.">
        <title>Pezizomycetes genomes reveal the molecular basis of ectomycorrhizal truffle lifestyle.</title>
        <authorList>
            <person name="Murat C."/>
            <person name="Payen T."/>
            <person name="Noel B."/>
            <person name="Kuo A."/>
            <person name="Morin E."/>
            <person name="Chen J."/>
            <person name="Kohler A."/>
            <person name="Krizsan K."/>
            <person name="Balestrini R."/>
            <person name="Da Silva C."/>
            <person name="Montanini B."/>
            <person name="Hainaut M."/>
            <person name="Levati E."/>
            <person name="Barry K.W."/>
            <person name="Belfiori B."/>
            <person name="Cichocki N."/>
            <person name="Clum A."/>
            <person name="Dockter R.B."/>
            <person name="Fauchery L."/>
            <person name="Guy J."/>
            <person name="Iotti M."/>
            <person name="Le Tacon F."/>
            <person name="Lindquist E.A."/>
            <person name="Lipzen A."/>
            <person name="Malagnac F."/>
            <person name="Mello A."/>
            <person name="Molinier V."/>
            <person name="Miyauchi S."/>
            <person name="Poulain J."/>
            <person name="Riccioni C."/>
            <person name="Rubini A."/>
            <person name="Sitrit Y."/>
            <person name="Splivallo R."/>
            <person name="Traeger S."/>
            <person name="Wang M."/>
            <person name="Zifcakova L."/>
            <person name="Wipf D."/>
            <person name="Zambonelli A."/>
            <person name="Paolocci F."/>
            <person name="Nowrousian M."/>
            <person name="Ottonello S."/>
            <person name="Baldrian P."/>
            <person name="Spatafora J.W."/>
            <person name="Henrissat B."/>
            <person name="Nagy L.G."/>
            <person name="Aury J.M."/>
            <person name="Wincker P."/>
            <person name="Grigoriev I.V."/>
            <person name="Bonfante P."/>
            <person name="Martin F.M."/>
        </authorList>
    </citation>
    <scope>NUCLEOTIDE SEQUENCE [LARGE SCALE GENOMIC DNA]</scope>
    <source>
        <strain evidence="4 5">RN42</strain>
    </source>
</reference>
<gene>
    <name evidence="4" type="ORF">BJ508DRAFT_378264</name>
</gene>
<sequence length="239" mass="26520">MPPHSKSPGLRRAGHFVRFPNRLLLDIGNVESVIFVYHYSSMCDWMSIPDRADHCLRGNRIRVQAPSAVVSAFLLLASTAVPSPSPTLESDNESLKNNDNSKPTAPESLRVGATDLKNFGRHRNFSPPAEMNQQSLKHRTPARQEGRAKHREYGPLPAVLFIAFIIYVYFALLGLLHAGSLELLTLASRMEDCSIDGFCASGLQHYELKLHEAESKLQAAESKIQATQSSQRKAKTDNV</sequence>
<proteinExistence type="predicted"/>
<evidence type="ECO:0000256" key="2">
    <source>
        <dbReference type="SAM" id="MobiDB-lite"/>
    </source>
</evidence>
<organism evidence="4 5">
    <name type="scientific">Ascobolus immersus RN42</name>
    <dbReference type="NCBI Taxonomy" id="1160509"/>
    <lineage>
        <taxon>Eukaryota</taxon>
        <taxon>Fungi</taxon>
        <taxon>Dikarya</taxon>
        <taxon>Ascomycota</taxon>
        <taxon>Pezizomycotina</taxon>
        <taxon>Pezizomycetes</taxon>
        <taxon>Pezizales</taxon>
        <taxon>Ascobolaceae</taxon>
        <taxon>Ascobolus</taxon>
    </lineage>
</organism>
<keyword evidence="5" id="KW-1185">Reference proteome</keyword>
<feature type="region of interest" description="Disordered" evidence="2">
    <location>
        <begin position="83"/>
        <end position="109"/>
    </location>
</feature>